<name>A0AAE1KEM6_PETCI</name>
<evidence type="ECO:0000313" key="3">
    <source>
        <dbReference type="Proteomes" id="UP001286313"/>
    </source>
</evidence>
<dbReference type="Proteomes" id="UP001286313">
    <property type="component" value="Unassembled WGS sequence"/>
</dbReference>
<sequence length="95" mass="10259">MGQVIHVERRLGTHGGRCGKKAWGVRVEKGLGELGNRSGEGEDQGGYMWRENWGARGDRCGEREGQVWEGTGLGGTRGKGEGKTAGVKRTQEGYV</sequence>
<proteinExistence type="predicted"/>
<gene>
    <name evidence="2" type="ORF">Pcinc_024873</name>
</gene>
<accession>A0AAE1KEM6</accession>
<evidence type="ECO:0000256" key="1">
    <source>
        <dbReference type="SAM" id="MobiDB-lite"/>
    </source>
</evidence>
<organism evidence="2 3">
    <name type="scientific">Petrolisthes cinctipes</name>
    <name type="common">Flat porcelain crab</name>
    <dbReference type="NCBI Taxonomy" id="88211"/>
    <lineage>
        <taxon>Eukaryota</taxon>
        <taxon>Metazoa</taxon>
        <taxon>Ecdysozoa</taxon>
        <taxon>Arthropoda</taxon>
        <taxon>Crustacea</taxon>
        <taxon>Multicrustacea</taxon>
        <taxon>Malacostraca</taxon>
        <taxon>Eumalacostraca</taxon>
        <taxon>Eucarida</taxon>
        <taxon>Decapoda</taxon>
        <taxon>Pleocyemata</taxon>
        <taxon>Anomura</taxon>
        <taxon>Galatheoidea</taxon>
        <taxon>Porcellanidae</taxon>
        <taxon>Petrolisthes</taxon>
    </lineage>
</organism>
<dbReference type="AlphaFoldDB" id="A0AAE1KEM6"/>
<dbReference type="EMBL" id="JAWQEG010002768">
    <property type="protein sequence ID" value="KAK3869845.1"/>
    <property type="molecule type" value="Genomic_DNA"/>
</dbReference>
<reference evidence="2" key="1">
    <citation type="submission" date="2023-10" db="EMBL/GenBank/DDBJ databases">
        <title>Genome assemblies of two species of porcelain crab, Petrolisthes cinctipes and Petrolisthes manimaculis (Anomura: Porcellanidae).</title>
        <authorList>
            <person name="Angst P."/>
        </authorList>
    </citation>
    <scope>NUCLEOTIDE SEQUENCE</scope>
    <source>
        <strain evidence="2">PB745_01</strain>
        <tissue evidence="2">Gill</tissue>
    </source>
</reference>
<protein>
    <submittedName>
        <fullName evidence="2">Uncharacterized protein</fullName>
    </submittedName>
</protein>
<evidence type="ECO:0000313" key="2">
    <source>
        <dbReference type="EMBL" id="KAK3869845.1"/>
    </source>
</evidence>
<comment type="caution">
    <text evidence="2">The sequence shown here is derived from an EMBL/GenBank/DDBJ whole genome shotgun (WGS) entry which is preliminary data.</text>
</comment>
<keyword evidence="3" id="KW-1185">Reference proteome</keyword>
<feature type="region of interest" description="Disordered" evidence="1">
    <location>
        <begin position="61"/>
        <end position="95"/>
    </location>
</feature>